<dbReference type="SUPFAM" id="SSF48498">
    <property type="entry name" value="Tetracyclin repressor-like, C-terminal domain"/>
    <property type="match status" value="1"/>
</dbReference>
<dbReference type="EMBL" id="BOOQ01000048">
    <property type="protein sequence ID" value="GII50031.1"/>
    <property type="molecule type" value="Genomic_DNA"/>
</dbReference>
<dbReference type="Gene3D" id="1.10.357.10">
    <property type="entry name" value="Tetracycline Repressor, domain 2"/>
    <property type="match status" value="1"/>
</dbReference>
<proteinExistence type="predicted"/>
<evidence type="ECO:0000313" key="7">
    <source>
        <dbReference type="Proteomes" id="UP000644610"/>
    </source>
</evidence>
<dbReference type="InterPro" id="IPR050109">
    <property type="entry name" value="HTH-type_TetR-like_transc_reg"/>
</dbReference>
<dbReference type="InterPro" id="IPR036271">
    <property type="entry name" value="Tet_transcr_reg_TetR-rel_C_sf"/>
</dbReference>
<dbReference type="Pfam" id="PF00440">
    <property type="entry name" value="TetR_N"/>
    <property type="match status" value="1"/>
</dbReference>
<reference evidence="6" key="1">
    <citation type="submission" date="2021-01" db="EMBL/GenBank/DDBJ databases">
        <title>Whole genome shotgun sequence of Planotetraspora silvatica NBRC 100141.</title>
        <authorList>
            <person name="Komaki H."/>
            <person name="Tamura T."/>
        </authorList>
    </citation>
    <scope>NUCLEOTIDE SEQUENCE</scope>
    <source>
        <strain evidence="6">NBRC 100141</strain>
    </source>
</reference>
<organism evidence="6 7">
    <name type="scientific">Planotetraspora silvatica</name>
    <dbReference type="NCBI Taxonomy" id="234614"/>
    <lineage>
        <taxon>Bacteria</taxon>
        <taxon>Bacillati</taxon>
        <taxon>Actinomycetota</taxon>
        <taxon>Actinomycetes</taxon>
        <taxon>Streptosporangiales</taxon>
        <taxon>Streptosporangiaceae</taxon>
        <taxon>Planotetraspora</taxon>
    </lineage>
</organism>
<dbReference type="GO" id="GO:0003700">
    <property type="term" value="F:DNA-binding transcription factor activity"/>
    <property type="evidence" value="ECO:0007669"/>
    <property type="project" value="TreeGrafter"/>
</dbReference>
<feature type="domain" description="HTH tetR-type" evidence="5">
    <location>
        <begin position="35"/>
        <end position="95"/>
    </location>
</feature>
<evidence type="ECO:0000256" key="2">
    <source>
        <dbReference type="ARBA" id="ARBA00023125"/>
    </source>
</evidence>
<name>A0A8J3XS16_9ACTN</name>
<keyword evidence="3" id="KW-0804">Transcription</keyword>
<dbReference type="InterPro" id="IPR001647">
    <property type="entry name" value="HTH_TetR"/>
</dbReference>
<comment type="caution">
    <text evidence="6">The sequence shown here is derived from an EMBL/GenBank/DDBJ whole genome shotgun (WGS) entry which is preliminary data.</text>
</comment>
<dbReference type="PROSITE" id="PS50977">
    <property type="entry name" value="HTH_TETR_2"/>
    <property type="match status" value="1"/>
</dbReference>
<protein>
    <submittedName>
        <fullName evidence="6">Putative regulatory protein, TetR family</fullName>
    </submittedName>
</protein>
<keyword evidence="2 4" id="KW-0238">DNA-binding</keyword>
<dbReference type="SUPFAM" id="SSF46689">
    <property type="entry name" value="Homeodomain-like"/>
    <property type="match status" value="1"/>
</dbReference>
<evidence type="ECO:0000256" key="1">
    <source>
        <dbReference type="ARBA" id="ARBA00023015"/>
    </source>
</evidence>
<dbReference type="AlphaFoldDB" id="A0A8J3XS16"/>
<keyword evidence="1" id="KW-0805">Transcription regulation</keyword>
<dbReference type="Gene3D" id="1.10.10.60">
    <property type="entry name" value="Homeodomain-like"/>
    <property type="match status" value="1"/>
</dbReference>
<feature type="DNA-binding region" description="H-T-H motif" evidence="4">
    <location>
        <begin position="58"/>
        <end position="77"/>
    </location>
</feature>
<gene>
    <name evidence="6" type="ORF">Psi02_64550</name>
</gene>
<dbReference type="PRINTS" id="PR00455">
    <property type="entry name" value="HTHTETR"/>
</dbReference>
<dbReference type="PANTHER" id="PTHR30055:SF149">
    <property type="entry name" value="TETR-FAMILY TRANSCRIPTIONAL REGULATOR"/>
    <property type="match status" value="1"/>
</dbReference>
<accession>A0A8J3XS16</accession>
<dbReference type="GO" id="GO:0000976">
    <property type="term" value="F:transcription cis-regulatory region binding"/>
    <property type="evidence" value="ECO:0007669"/>
    <property type="project" value="TreeGrafter"/>
</dbReference>
<dbReference type="InterPro" id="IPR009057">
    <property type="entry name" value="Homeodomain-like_sf"/>
</dbReference>
<evidence type="ECO:0000313" key="6">
    <source>
        <dbReference type="EMBL" id="GII50031.1"/>
    </source>
</evidence>
<dbReference type="Proteomes" id="UP000644610">
    <property type="component" value="Unassembled WGS sequence"/>
</dbReference>
<dbReference type="PANTHER" id="PTHR30055">
    <property type="entry name" value="HTH-TYPE TRANSCRIPTIONAL REGULATOR RUTR"/>
    <property type="match status" value="1"/>
</dbReference>
<evidence type="ECO:0000259" key="5">
    <source>
        <dbReference type="PROSITE" id="PS50977"/>
    </source>
</evidence>
<dbReference type="Pfam" id="PF16859">
    <property type="entry name" value="TetR_C_11"/>
    <property type="match status" value="1"/>
</dbReference>
<evidence type="ECO:0000256" key="4">
    <source>
        <dbReference type="PROSITE-ProRule" id="PRU00335"/>
    </source>
</evidence>
<dbReference type="InterPro" id="IPR011075">
    <property type="entry name" value="TetR_C"/>
</dbReference>
<sequence length="222" mass="24486">MRERNDCVHFVFGVPYETVSFRIGVTVLETPRRSELREEAILRATLELLAEVGYDQMTMDAVAARAQSSKATIYRKWPGKAELVVTAVRRRAGNPAKSPPDTGNLREDLLAVLRLMRNNLVGQDAALILGLMIAMHRDQGLAGTVRAQLIDDKREVFGAVIAQAVGRGELSASVDDTMFVEISSAMLFSRLFVTGEPLDDAFIRHLVDAVLLPLLDHQSSAR</sequence>
<evidence type="ECO:0000256" key="3">
    <source>
        <dbReference type="ARBA" id="ARBA00023163"/>
    </source>
</evidence>
<keyword evidence="7" id="KW-1185">Reference proteome</keyword>